<sequence length="173" mass="19404">MHESADEMVDPRSLRNAMGRFATGVCVLTVNVGRELHGMTLNSLTSVSLHPPLILVCLANGTRTERAVRARGAFVINVLRYEQLDLANRFARPGEDHFKDLAILWDERGLPLLPECLAYVMGRVEEIRAAGDHQIVIARVVGLKCGEGRPLLFFRGQYREIGSGNVPAEYWYW</sequence>
<dbReference type="InterPro" id="IPR012349">
    <property type="entry name" value="Split_barrel_FMN-bd"/>
</dbReference>
<dbReference type="GO" id="GO:0006208">
    <property type="term" value="P:pyrimidine nucleobase catabolic process"/>
    <property type="evidence" value="ECO:0007669"/>
    <property type="project" value="TreeGrafter"/>
</dbReference>
<dbReference type="Proteomes" id="UP000031518">
    <property type="component" value="Unassembled WGS sequence"/>
</dbReference>
<dbReference type="RefSeq" id="WP_041975204.1">
    <property type="nucleotide sequence ID" value="NZ_CBXV010000004.1"/>
</dbReference>
<dbReference type="SUPFAM" id="SSF50475">
    <property type="entry name" value="FMN-binding split barrel"/>
    <property type="match status" value="1"/>
</dbReference>
<dbReference type="GO" id="GO:0042602">
    <property type="term" value="F:riboflavin reductase (NADPH) activity"/>
    <property type="evidence" value="ECO:0007669"/>
    <property type="project" value="TreeGrafter"/>
</dbReference>
<protein>
    <submittedName>
        <fullName evidence="3">Conserved protein of DIM6/NTAB family</fullName>
    </submittedName>
</protein>
<dbReference type="InterPro" id="IPR050268">
    <property type="entry name" value="NADH-dep_flavin_reductase"/>
</dbReference>
<dbReference type="STRING" id="454194.PYK22_01165"/>
<dbReference type="InterPro" id="IPR002563">
    <property type="entry name" value="Flavin_Rdtase-like_dom"/>
</dbReference>
<dbReference type="PANTHER" id="PTHR30466">
    <property type="entry name" value="FLAVIN REDUCTASE"/>
    <property type="match status" value="1"/>
</dbReference>
<dbReference type="EMBL" id="CBXV010000004">
    <property type="protein sequence ID" value="CDM65167.1"/>
    <property type="molecule type" value="Genomic_DNA"/>
</dbReference>
<evidence type="ECO:0000259" key="2">
    <source>
        <dbReference type="SMART" id="SM00903"/>
    </source>
</evidence>
<dbReference type="Pfam" id="PF01613">
    <property type="entry name" value="Flavin_Reduct"/>
    <property type="match status" value="1"/>
</dbReference>
<reference evidence="3 4" key="2">
    <citation type="submission" date="2015-01" db="EMBL/GenBank/DDBJ databases">
        <title>Complete genome sequence of Pyrinomonas methylaliphatogenes type strain K22T.</title>
        <authorList>
            <person name="Lee K.C.Y."/>
            <person name="Power J.F."/>
            <person name="Dunfield P.F."/>
            <person name="Morgan X.C."/>
            <person name="Huttenhower C."/>
            <person name="Stott M.B."/>
        </authorList>
    </citation>
    <scope>NUCLEOTIDE SEQUENCE [LARGE SCALE GENOMIC DNA]</scope>
    <source>
        <strain evidence="3 4">K22</strain>
    </source>
</reference>
<dbReference type="OrthoDB" id="9792858at2"/>
<dbReference type="SMART" id="SM00903">
    <property type="entry name" value="Flavin_Reduct"/>
    <property type="match status" value="1"/>
</dbReference>
<organism evidence="3 4">
    <name type="scientific">Pyrinomonas methylaliphatogenes</name>
    <dbReference type="NCBI Taxonomy" id="454194"/>
    <lineage>
        <taxon>Bacteria</taxon>
        <taxon>Pseudomonadati</taxon>
        <taxon>Acidobacteriota</taxon>
        <taxon>Blastocatellia</taxon>
        <taxon>Blastocatellales</taxon>
        <taxon>Pyrinomonadaceae</taxon>
        <taxon>Pyrinomonas</taxon>
    </lineage>
</organism>
<dbReference type="GO" id="GO:0010181">
    <property type="term" value="F:FMN binding"/>
    <property type="evidence" value="ECO:0007669"/>
    <property type="project" value="InterPro"/>
</dbReference>
<evidence type="ECO:0000313" key="3">
    <source>
        <dbReference type="EMBL" id="CDM65167.1"/>
    </source>
</evidence>
<keyword evidence="4" id="KW-1185">Reference proteome</keyword>
<feature type="domain" description="Flavin reductase like" evidence="2">
    <location>
        <begin position="18"/>
        <end position="160"/>
    </location>
</feature>
<evidence type="ECO:0000256" key="1">
    <source>
        <dbReference type="ARBA" id="ARBA00023002"/>
    </source>
</evidence>
<dbReference type="PANTHER" id="PTHR30466:SF1">
    <property type="entry name" value="FMN REDUCTASE (NADH) RUTF"/>
    <property type="match status" value="1"/>
</dbReference>
<evidence type="ECO:0000313" key="4">
    <source>
        <dbReference type="Proteomes" id="UP000031518"/>
    </source>
</evidence>
<keyword evidence="1" id="KW-0560">Oxidoreductase</keyword>
<name>A0A0B6WWQ1_9BACT</name>
<dbReference type="AlphaFoldDB" id="A0A0B6WWQ1"/>
<gene>
    <name evidence="3" type="ORF">PYK22_01165</name>
</gene>
<proteinExistence type="predicted"/>
<accession>A0A0B6WWQ1</accession>
<reference evidence="3 4" key="1">
    <citation type="submission" date="2013-12" db="EMBL/GenBank/DDBJ databases">
        <authorList>
            <person name="Stott M."/>
        </authorList>
    </citation>
    <scope>NUCLEOTIDE SEQUENCE [LARGE SCALE GENOMIC DNA]</scope>
    <source>
        <strain evidence="3 4">K22</strain>
    </source>
</reference>
<dbReference type="Gene3D" id="2.30.110.10">
    <property type="entry name" value="Electron Transport, Fmn-binding Protein, Chain A"/>
    <property type="match status" value="1"/>
</dbReference>